<evidence type="ECO:0000313" key="2">
    <source>
        <dbReference type="EMBL" id="OBS04204.1"/>
    </source>
</evidence>
<dbReference type="OrthoDB" id="4705329at2"/>
<reference evidence="2 4" key="2">
    <citation type="submission" date="2016-06" db="EMBL/GenBank/DDBJ databases">
        <authorList>
            <person name="Kjaerup R.B."/>
            <person name="Dalgaard T.S."/>
            <person name="Juul-Madsen H.R."/>
        </authorList>
    </citation>
    <scope>NUCLEOTIDE SEQUENCE [LARGE SCALE GENOMIC DNA]</scope>
    <source>
        <strain evidence="2 4">1245752.6</strain>
    </source>
</reference>
<keyword evidence="5" id="KW-1185">Reference proteome</keyword>
<dbReference type="AlphaFoldDB" id="A0A1A6BPS1"/>
<dbReference type="Proteomes" id="UP000193928">
    <property type="component" value="Unassembled WGS sequence"/>
</dbReference>
<dbReference type="EMBL" id="MAEM01000003">
    <property type="protein sequence ID" value="OBS04204.1"/>
    <property type="molecule type" value="Genomic_DNA"/>
</dbReference>
<reference evidence="3 5" key="1">
    <citation type="submission" date="2016-01" db="EMBL/GenBank/DDBJ databases">
        <title>The new phylogeny of the genus Mycobacterium.</title>
        <authorList>
            <person name="Tarcisio F."/>
            <person name="Conor M."/>
            <person name="Antonella G."/>
            <person name="Elisabetta G."/>
            <person name="Giulia F.S."/>
            <person name="Sara T."/>
            <person name="Anna F."/>
            <person name="Clotilde B."/>
            <person name="Roberto B."/>
            <person name="Veronica D.S."/>
            <person name="Fabio R."/>
            <person name="Monica P."/>
            <person name="Olivier J."/>
            <person name="Enrico T."/>
            <person name="Nicola S."/>
        </authorList>
    </citation>
    <scope>NUCLEOTIDE SEQUENCE [LARGE SCALE GENOMIC DNA]</scope>
    <source>
        <strain evidence="3 5">DSM 44160</strain>
    </source>
</reference>
<dbReference type="Proteomes" id="UP000093757">
    <property type="component" value="Unassembled WGS sequence"/>
</dbReference>
<organism evidence="2 4">
    <name type="scientific">Mycobacterium gordonae</name>
    <dbReference type="NCBI Taxonomy" id="1778"/>
    <lineage>
        <taxon>Bacteria</taxon>
        <taxon>Bacillati</taxon>
        <taxon>Actinomycetota</taxon>
        <taxon>Actinomycetes</taxon>
        <taxon>Mycobacteriales</taxon>
        <taxon>Mycobacteriaceae</taxon>
        <taxon>Mycobacterium</taxon>
    </lineage>
</organism>
<feature type="coiled-coil region" evidence="1">
    <location>
        <begin position="96"/>
        <end position="203"/>
    </location>
</feature>
<comment type="caution">
    <text evidence="2">The sequence shown here is derived from an EMBL/GenBank/DDBJ whole genome shotgun (WGS) entry which is preliminary data.</text>
</comment>
<name>A0A1A6BPS1_MYCGO</name>
<evidence type="ECO:0000313" key="4">
    <source>
        <dbReference type="Proteomes" id="UP000093757"/>
    </source>
</evidence>
<sequence length="246" mass="27464">MVTEPVKTFSRKFLGYDQAAVDAHIEVLTTKQRLLRDDVESLRARLQNSGDEVAALRKEVALLTDTSPSPHAMQQRMAKMLRRAVDEVSQMQAESRAEAEALIASAEADIEADQQKSKEQLAEMAEQLKALQAEYEETKAKQESELSNMRADSQARIDEAWREAQQERDQLLADARQEADHYRDQARRAVEEATQQRINVLEQLVAVYRDLEPVPAALQSAYEELKNAAGAATNGSGPSDRRVSAG</sequence>
<gene>
    <name evidence="2" type="ORF">A9W98_05970</name>
    <name evidence="3" type="ORF">AWC08_10005</name>
</gene>
<protein>
    <submittedName>
        <fullName evidence="2">Cell division protein DivIVA</fullName>
    </submittedName>
</protein>
<keyword evidence="2" id="KW-0131">Cell cycle</keyword>
<keyword evidence="1" id="KW-0175">Coiled coil</keyword>
<keyword evidence="2" id="KW-0132">Cell division</keyword>
<dbReference type="CDD" id="cd06503">
    <property type="entry name" value="ATP-synt_Fo_b"/>
    <property type="match status" value="1"/>
</dbReference>
<dbReference type="EMBL" id="LQOY01000253">
    <property type="protein sequence ID" value="ORV65940.1"/>
    <property type="molecule type" value="Genomic_DNA"/>
</dbReference>
<evidence type="ECO:0000313" key="5">
    <source>
        <dbReference type="Proteomes" id="UP000193928"/>
    </source>
</evidence>
<dbReference type="RefSeq" id="WP_065131743.1">
    <property type="nucleotide sequence ID" value="NZ_JACKSU010000020.1"/>
</dbReference>
<evidence type="ECO:0000313" key="3">
    <source>
        <dbReference type="EMBL" id="ORV65940.1"/>
    </source>
</evidence>
<dbReference type="GO" id="GO:0051301">
    <property type="term" value="P:cell division"/>
    <property type="evidence" value="ECO:0007669"/>
    <property type="project" value="UniProtKB-KW"/>
</dbReference>
<accession>A0A1A6BPS1</accession>
<evidence type="ECO:0000256" key="1">
    <source>
        <dbReference type="SAM" id="Coils"/>
    </source>
</evidence>
<proteinExistence type="predicted"/>